<evidence type="ECO:0000313" key="1">
    <source>
        <dbReference type="EMBL" id="QCE06992.1"/>
    </source>
</evidence>
<dbReference type="Proteomes" id="UP000501690">
    <property type="component" value="Linkage Group LG9"/>
</dbReference>
<protein>
    <submittedName>
        <fullName evidence="1">Uncharacterized protein</fullName>
    </submittedName>
</protein>
<reference evidence="1 2" key="1">
    <citation type="submission" date="2019-04" db="EMBL/GenBank/DDBJ databases">
        <title>An improved genome assembly and genetic linkage map for asparagus bean, Vigna unguiculata ssp. sesquipedialis.</title>
        <authorList>
            <person name="Xia Q."/>
            <person name="Zhang R."/>
            <person name="Dong Y."/>
        </authorList>
    </citation>
    <scope>NUCLEOTIDE SEQUENCE [LARGE SCALE GENOMIC DNA]</scope>
    <source>
        <tissue evidence="1">Leaf</tissue>
    </source>
</reference>
<proteinExistence type="predicted"/>
<accession>A0A4D6N216</accession>
<dbReference type="EMBL" id="CP039353">
    <property type="protein sequence ID" value="QCE06992.1"/>
    <property type="molecule type" value="Genomic_DNA"/>
</dbReference>
<organism evidence="1 2">
    <name type="scientific">Vigna unguiculata</name>
    <name type="common">Cowpea</name>
    <dbReference type="NCBI Taxonomy" id="3917"/>
    <lineage>
        <taxon>Eukaryota</taxon>
        <taxon>Viridiplantae</taxon>
        <taxon>Streptophyta</taxon>
        <taxon>Embryophyta</taxon>
        <taxon>Tracheophyta</taxon>
        <taxon>Spermatophyta</taxon>
        <taxon>Magnoliopsida</taxon>
        <taxon>eudicotyledons</taxon>
        <taxon>Gunneridae</taxon>
        <taxon>Pentapetalae</taxon>
        <taxon>rosids</taxon>
        <taxon>fabids</taxon>
        <taxon>Fabales</taxon>
        <taxon>Fabaceae</taxon>
        <taxon>Papilionoideae</taxon>
        <taxon>50 kb inversion clade</taxon>
        <taxon>NPAAA clade</taxon>
        <taxon>indigoferoid/millettioid clade</taxon>
        <taxon>Phaseoleae</taxon>
        <taxon>Vigna</taxon>
    </lineage>
</organism>
<dbReference type="AlphaFoldDB" id="A0A4D6N216"/>
<keyword evidence="2" id="KW-1185">Reference proteome</keyword>
<gene>
    <name evidence="1" type="ORF">DEO72_LG9g2007</name>
</gene>
<sequence length="160" mass="18104">MTIPVQKGVGKDIKRVKAELLRPGSCFGIKRPEVGLLELLKTIARGWATLLQKELKEGENQGGAGQWGVECVIRCLDSEKKMEEKIKLLEAEAVFLHEVNVEDSRFDMIKDVLDDRLLDEEEMETRKTSKDFEVTVVGVAARARRRRSIKKLRLPGVVMS</sequence>
<evidence type="ECO:0000313" key="2">
    <source>
        <dbReference type="Proteomes" id="UP000501690"/>
    </source>
</evidence>
<name>A0A4D6N216_VIGUN</name>